<dbReference type="PANTHER" id="PTHR33048:SF8">
    <property type="entry name" value="INTEGRAL MEMBRANE PROTEIN-RELATED"/>
    <property type="match status" value="1"/>
</dbReference>
<evidence type="ECO:0000313" key="9">
    <source>
        <dbReference type="Proteomes" id="UP000054516"/>
    </source>
</evidence>
<evidence type="ECO:0000256" key="4">
    <source>
        <dbReference type="ARBA" id="ARBA00023136"/>
    </source>
</evidence>
<keyword evidence="9" id="KW-1185">Reference proteome</keyword>
<dbReference type="EMBL" id="DF977452">
    <property type="protein sequence ID" value="GAP84325.1"/>
    <property type="molecule type" value="Genomic_DNA"/>
</dbReference>
<gene>
    <name evidence="8" type="ORF">SAMD00023353_0701390</name>
</gene>
<dbReference type="OrthoDB" id="5417844at2759"/>
<feature type="transmembrane region" description="Helical" evidence="6">
    <location>
        <begin position="24"/>
        <end position="47"/>
    </location>
</feature>
<evidence type="ECO:0000256" key="5">
    <source>
        <dbReference type="ARBA" id="ARBA00038359"/>
    </source>
</evidence>
<reference evidence="8" key="1">
    <citation type="submission" date="2016-03" db="EMBL/GenBank/DDBJ databases">
        <title>Draft genome sequence of Rosellinia necatrix.</title>
        <authorList>
            <person name="Kanematsu S."/>
        </authorList>
    </citation>
    <scope>NUCLEOTIDE SEQUENCE [LARGE SCALE GENOMIC DNA]</scope>
    <source>
        <strain evidence="8">W97</strain>
    </source>
</reference>
<feature type="transmembrane region" description="Helical" evidence="6">
    <location>
        <begin position="217"/>
        <end position="239"/>
    </location>
</feature>
<comment type="subcellular location">
    <subcellularLocation>
        <location evidence="1">Membrane</location>
        <topology evidence="1">Multi-pass membrane protein</topology>
    </subcellularLocation>
</comment>
<dbReference type="GO" id="GO:0016020">
    <property type="term" value="C:membrane"/>
    <property type="evidence" value="ECO:0007669"/>
    <property type="project" value="UniProtKB-SubCell"/>
</dbReference>
<keyword evidence="3 6" id="KW-1133">Transmembrane helix</keyword>
<feature type="domain" description="Rhodopsin" evidence="7">
    <location>
        <begin position="44"/>
        <end position="281"/>
    </location>
</feature>
<feature type="transmembrane region" description="Helical" evidence="6">
    <location>
        <begin position="101"/>
        <end position="123"/>
    </location>
</feature>
<evidence type="ECO:0000256" key="2">
    <source>
        <dbReference type="ARBA" id="ARBA00022692"/>
    </source>
</evidence>
<dbReference type="AlphaFoldDB" id="A0A1S7ULX1"/>
<keyword evidence="4 6" id="KW-0472">Membrane</keyword>
<sequence>MAGPSSPSPEYLAWMLARPDDTRAPGLIAACAVALAVATTSVALRLLSRRLQRSPLRLVASDQLAVAAWFFFVATCVLVSLSTRYGAGRHSVFVSDPRLLIITYVVAENTYAVVVALLKLSVLSLYRSIFAHTKWFCTLTWVMSGFVVALAAQTIISSDLQCIPLGRLWDLTLPGTCINYSLQALIAYIQNILIDIVLLTMPIPLVRKLHLDKRKKLGVILVFAAGASTCIVNTVQLVYIRQISGNADGSWTIVAPALLAVVECTTAFVATSVATWGPLYRMISGGPKVSDAERAYESTHFAPERRTRDGYTTHISTSKGPSGIPVDYAHGITVTNRIELARHHRDGGNWIQIED</sequence>
<protein>
    <submittedName>
        <fullName evidence="8">Putative integral membrane protein</fullName>
    </submittedName>
</protein>
<dbReference type="Pfam" id="PF20684">
    <property type="entry name" value="Fung_rhodopsin"/>
    <property type="match status" value="1"/>
</dbReference>
<dbReference type="Proteomes" id="UP000054516">
    <property type="component" value="Unassembled WGS sequence"/>
</dbReference>
<dbReference type="OMA" id="YESTHFA"/>
<accession>A0A1S7ULX1</accession>
<dbReference type="InterPro" id="IPR049326">
    <property type="entry name" value="Rhodopsin_dom_fungi"/>
</dbReference>
<comment type="similarity">
    <text evidence="5">Belongs to the SAT4 family.</text>
</comment>
<evidence type="ECO:0000259" key="7">
    <source>
        <dbReference type="Pfam" id="PF20684"/>
    </source>
</evidence>
<feature type="transmembrane region" description="Helical" evidence="6">
    <location>
        <begin position="251"/>
        <end position="274"/>
    </location>
</feature>
<evidence type="ECO:0000256" key="6">
    <source>
        <dbReference type="SAM" id="Phobius"/>
    </source>
</evidence>
<feature type="transmembrane region" description="Helical" evidence="6">
    <location>
        <begin position="135"/>
        <end position="156"/>
    </location>
</feature>
<evidence type="ECO:0000256" key="3">
    <source>
        <dbReference type="ARBA" id="ARBA00022989"/>
    </source>
</evidence>
<organism evidence="8">
    <name type="scientific">Rosellinia necatrix</name>
    <name type="common">White root-rot fungus</name>
    <dbReference type="NCBI Taxonomy" id="77044"/>
    <lineage>
        <taxon>Eukaryota</taxon>
        <taxon>Fungi</taxon>
        <taxon>Dikarya</taxon>
        <taxon>Ascomycota</taxon>
        <taxon>Pezizomycotina</taxon>
        <taxon>Sordariomycetes</taxon>
        <taxon>Xylariomycetidae</taxon>
        <taxon>Xylariales</taxon>
        <taxon>Xylariaceae</taxon>
        <taxon>Rosellinia</taxon>
    </lineage>
</organism>
<name>A0A1S7ULX1_ROSNE</name>
<evidence type="ECO:0000313" key="8">
    <source>
        <dbReference type="EMBL" id="GAP84325.1"/>
    </source>
</evidence>
<proteinExistence type="inferred from homology"/>
<dbReference type="InterPro" id="IPR052337">
    <property type="entry name" value="SAT4-like"/>
</dbReference>
<feature type="transmembrane region" description="Helical" evidence="6">
    <location>
        <begin position="59"/>
        <end position="81"/>
    </location>
</feature>
<feature type="transmembrane region" description="Helical" evidence="6">
    <location>
        <begin position="185"/>
        <end position="205"/>
    </location>
</feature>
<dbReference type="PANTHER" id="PTHR33048">
    <property type="entry name" value="PTH11-LIKE INTEGRAL MEMBRANE PROTEIN (AFU_ORTHOLOGUE AFUA_5G11245)"/>
    <property type="match status" value="1"/>
</dbReference>
<keyword evidence="2 6" id="KW-0812">Transmembrane</keyword>
<evidence type="ECO:0000256" key="1">
    <source>
        <dbReference type="ARBA" id="ARBA00004141"/>
    </source>
</evidence>